<organism evidence="7 8">
    <name type="scientific">Chrysochromulina tobinii</name>
    <dbReference type="NCBI Taxonomy" id="1460289"/>
    <lineage>
        <taxon>Eukaryota</taxon>
        <taxon>Haptista</taxon>
        <taxon>Haptophyta</taxon>
        <taxon>Prymnesiophyceae</taxon>
        <taxon>Prymnesiales</taxon>
        <taxon>Chrysochromulinaceae</taxon>
        <taxon>Chrysochromulina</taxon>
    </lineage>
</organism>
<evidence type="ECO:0000256" key="4">
    <source>
        <dbReference type="ARBA" id="ARBA00022741"/>
    </source>
</evidence>
<reference evidence="8" key="1">
    <citation type="journal article" date="2015" name="PLoS Genet.">
        <title>Genome Sequence and Transcriptome Analyses of Chrysochromulina tobin: Metabolic Tools for Enhanced Algal Fitness in the Prominent Order Prymnesiales (Haptophyceae).</title>
        <authorList>
            <person name="Hovde B.T."/>
            <person name="Deodato C.R."/>
            <person name="Hunsperger H.M."/>
            <person name="Ryken S.A."/>
            <person name="Yost W."/>
            <person name="Jha R.K."/>
            <person name="Patterson J."/>
            <person name="Monnat R.J. Jr."/>
            <person name="Barlow S.B."/>
            <person name="Starkenburg S.R."/>
            <person name="Cattolico R.A."/>
        </authorList>
    </citation>
    <scope>NUCLEOTIDE SEQUENCE</scope>
    <source>
        <strain evidence="8">CCMP291</strain>
    </source>
</reference>
<keyword evidence="8" id="KW-1185">Reference proteome</keyword>
<dbReference type="PANTHER" id="PTHR45870:SF2">
    <property type="entry name" value="TUBULIN MONOGLYCYLASE TTLL3"/>
    <property type="match status" value="1"/>
</dbReference>
<accession>A0A0M0JP07</accession>
<protein>
    <submittedName>
        <fullName evidence="7">Tubulin-tyrosine ligase family</fullName>
    </submittedName>
</protein>
<dbReference type="OrthoDB" id="202825at2759"/>
<dbReference type="SUPFAM" id="SSF56059">
    <property type="entry name" value="Glutathione synthetase ATP-binding domain-like"/>
    <property type="match status" value="1"/>
</dbReference>
<comment type="caution">
    <text evidence="7">The sequence shown here is derived from an EMBL/GenBank/DDBJ whole genome shotgun (WGS) entry which is preliminary data.</text>
</comment>
<dbReference type="Gene3D" id="3.30.470.20">
    <property type="entry name" value="ATP-grasp fold, B domain"/>
    <property type="match status" value="1"/>
</dbReference>
<evidence type="ECO:0000256" key="6">
    <source>
        <dbReference type="SAM" id="MobiDB-lite"/>
    </source>
</evidence>
<gene>
    <name evidence="7" type="ORF">Ctob_001491</name>
</gene>
<evidence type="ECO:0000256" key="1">
    <source>
        <dbReference type="ARBA" id="ARBA00004496"/>
    </source>
</evidence>
<dbReference type="Pfam" id="PF03133">
    <property type="entry name" value="TTL"/>
    <property type="match status" value="2"/>
</dbReference>
<evidence type="ECO:0000313" key="7">
    <source>
        <dbReference type="EMBL" id="KOO27968.1"/>
    </source>
</evidence>
<sequence>MYGPIAVWPVDAFGNAVLATPFEPLTLGAADGADKGAADKGADKGADRGTEPPVAPAEIVRLEWNYVSTRGEATAAGSRFSAVLYLRLLEGEPGDLLISIGLDTSAGAVAGASSAVMGVPSAVAGALLSVQPAVLPLPLSSGLTFYSENPFVSHALLARRWRELAAPSRECSLIWTVKTTDVDFKTLSRGQLCNHFERCALTTKVGLLECLHDETRRPAATVTGSATGHGVSAAARLVLEQLRSSTAQMCFEALDGRRNVWVLKPSYGSKGVGVRLLNGDEGLSAVLGERDSRRVVQKYVERPLLIGGYKFDIRCWVLVTEWSPQLRAWFYDDDVLLRFCSDAFDLDELHNRFGHITNRTVQQERCAERSRPGTALSSSFEIFGLDMVLDETLRPWLIEVNEAPNLSAHGSALKELILQPMLSAAVELVVEPEHRRAPPERVGGWHRL</sequence>
<dbReference type="PANTHER" id="PTHR45870">
    <property type="entry name" value="TUBULIN MONOGLYCYLASE TTLL3"/>
    <property type="match status" value="1"/>
</dbReference>
<keyword evidence="4" id="KW-0547">Nucleotide-binding</keyword>
<dbReference type="EMBL" id="JWZX01002639">
    <property type="protein sequence ID" value="KOO27968.1"/>
    <property type="molecule type" value="Genomic_DNA"/>
</dbReference>
<dbReference type="AlphaFoldDB" id="A0A0M0JP07"/>
<dbReference type="InterPro" id="IPR004344">
    <property type="entry name" value="TTL/TTLL_fam"/>
</dbReference>
<evidence type="ECO:0000256" key="2">
    <source>
        <dbReference type="ARBA" id="ARBA00022490"/>
    </source>
</evidence>
<keyword evidence="3 7" id="KW-0436">Ligase</keyword>
<dbReference type="GO" id="GO:0070736">
    <property type="term" value="F:protein-glycine ligase activity, initiating"/>
    <property type="evidence" value="ECO:0007669"/>
    <property type="project" value="TreeGrafter"/>
</dbReference>
<evidence type="ECO:0000313" key="8">
    <source>
        <dbReference type="Proteomes" id="UP000037460"/>
    </source>
</evidence>
<dbReference type="InterPro" id="IPR051437">
    <property type="entry name" value="TTLL_monoglycylase"/>
</dbReference>
<dbReference type="GO" id="GO:0005737">
    <property type="term" value="C:cytoplasm"/>
    <property type="evidence" value="ECO:0007669"/>
    <property type="project" value="UniProtKB-SubCell"/>
</dbReference>
<feature type="compositionally biased region" description="Basic and acidic residues" evidence="6">
    <location>
        <begin position="33"/>
        <end position="50"/>
    </location>
</feature>
<dbReference type="Proteomes" id="UP000037460">
    <property type="component" value="Unassembled WGS sequence"/>
</dbReference>
<proteinExistence type="predicted"/>
<feature type="region of interest" description="Disordered" evidence="6">
    <location>
        <begin position="33"/>
        <end position="52"/>
    </location>
</feature>
<name>A0A0M0JP07_9EUKA</name>
<dbReference type="GO" id="GO:0015630">
    <property type="term" value="C:microtubule cytoskeleton"/>
    <property type="evidence" value="ECO:0007669"/>
    <property type="project" value="TreeGrafter"/>
</dbReference>
<comment type="subcellular location">
    <subcellularLocation>
        <location evidence="1">Cytoplasm</location>
    </subcellularLocation>
</comment>
<dbReference type="PROSITE" id="PS51221">
    <property type="entry name" value="TTL"/>
    <property type="match status" value="1"/>
</dbReference>
<keyword evidence="5" id="KW-0067">ATP-binding</keyword>
<evidence type="ECO:0000256" key="3">
    <source>
        <dbReference type="ARBA" id="ARBA00022598"/>
    </source>
</evidence>
<keyword evidence="2" id="KW-0963">Cytoplasm</keyword>
<evidence type="ECO:0000256" key="5">
    <source>
        <dbReference type="ARBA" id="ARBA00022840"/>
    </source>
</evidence>
<dbReference type="GO" id="GO:0005524">
    <property type="term" value="F:ATP binding"/>
    <property type="evidence" value="ECO:0007669"/>
    <property type="project" value="UniProtKB-KW"/>
</dbReference>